<reference evidence="1" key="2">
    <citation type="submission" date="2020-05" db="UniProtKB">
        <authorList>
            <consortium name="EnsemblMetazoa"/>
        </authorList>
    </citation>
    <scope>IDENTIFICATION</scope>
    <source>
        <strain evidence="1">MINIMUS1</strain>
    </source>
</reference>
<sequence>MLLSSVVASTGSGLVQIRIGKENVVSFHYQF</sequence>
<evidence type="ECO:0000313" key="2">
    <source>
        <dbReference type="Proteomes" id="UP000075920"/>
    </source>
</evidence>
<evidence type="ECO:0000313" key="1">
    <source>
        <dbReference type="EnsemblMetazoa" id="AMIN014769-PA"/>
    </source>
</evidence>
<dbReference type="VEuPathDB" id="VectorBase:AMIN014769"/>
<accession>A0A182WQ37</accession>
<organism evidence="1 2">
    <name type="scientific">Anopheles minimus</name>
    <dbReference type="NCBI Taxonomy" id="112268"/>
    <lineage>
        <taxon>Eukaryota</taxon>
        <taxon>Metazoa</taxon>
        <taxon>Ecdysozoa</taxon>
        <taxon>Arthropoda</taxon>
        <taxon>Hexapoda</taxon>
        <taxon>Insecta</taxon>
        <taxon>Pterygota</taxon>
        <taxon>Neoptera</taxon>
        <taxon>Endopterygota</taxon>
        <taxon>Diptera</taxon>
        <taxon>Nematocera</taxon>
        <taxon>Culicoidea</taxon>
        <taxon>Culicidae</taxon>
        <taxon>Anophelinae</taxon>
        <taxon>Anopheles</taxon>
    </lineage>
</organism>
<dbReference type="AlphaFoldDB" id="A0A182WQ37"/>
<dbReference type="Proteomes" id="UP000075920">
    <property type="component" value="Unassembled WGS sequence"/>
</dbReference>
<protein>
    <submittedName>
        <fullName evidence="1">Uncharacterized protein</fullName>
    </submittedName>
</protein>
<keyword evidence="2" id="KW-1185">Reference proteome</keyword>
<name>A0A182WQ37_9DIPT</name>
<reference evidence="2" key="1">
    <citation type="submission" date="2013-03" db="EMBL/GenBank/DDBJ databases">
        <title>The Genome Sequence of Anopheles minimus MINIMUS1.</title>
        <authorList>
            <consortium name="The Broad Institute Genomics Platform"/>
            <person name="Neafsey D.E."/>
            <person name="Walton C."/>
            <person name="Walker B."/>
            <person name="Young S.K."/>
            <person name="Zeng Q."/>
            <person name="Gargeya S."/>
            <person name="Fitzgerald M."/>
            <person name="Haas B."/>
            <person name="Abouelleil A."/>
            <person name="Allen A.W."/>
            <person name="Alvarado L."/>
            <person name="Arachchi H.M."/>
            <person name="Berlin A.M."/>
            <person name="Chapman S.B."/>
            <person name="Gainer-Dewar J."/>
            <person name="Goldberg J."/>
            <person name="Griggs A."/>
            <person name="Gujja S."/>
            <person name="Hansen M."/>
            <person name="Howarth C."/>
            <person name="Imamovic A."/>
            <person name="Ireland A."/>
            <person name="Larimer J."/>
            <person name="McCowan C."/>
            <person name="Murphy C."/>
            <person name="Pearson M."/>
            <person name="Poon T.W."/>
            <person name="Priest M."/>
            <person name="Roberts A."/>
            <person name="Saif S."/>
            <person name="Shea T."/>
            <person name="Sisk P."/>
            <person name="Sykes S."/>
            <person name="Wortman J."/>
            <person name="Nusbaum C."/>
            <person name="Birren B."/>
        </authorList>
    </citation>
    <scope>NUCLEOTIDE SEQUENCE [LARGE SCALE GENOMIC DNA]</scope>
    <source>
        <strain evidence="2">MINIMUS1</strain>
    </source>
</reference>
<proteinExistence type="predicted"/>
<dbReference type="EnsemblMetazoa" id="AMIN014769-RA">
    <property type="protein sequence ID" value="AMIN014769-PA"/>
    <property type="gene ID" value="AMIN014769"/>
</dbReference>